<dbReference type="PhylomeDB" id="A0A0A2JCT0"/>
<dbReference type="Gene3D" id="2.30.30.100">
    <property type="match status" value="1"/>
</dbReference>
<name>A0A0A2JCT0_PENEN</name>
<dbReference type="SUPFAM" id="SSF50182">
    <property type="entry name" value="Sm-like ribonucleoproteins"/>
    <property type="match status" value="1"/>
</dbReference>
<evidence type="ECO:0000313" key="4">
    <source>
        <dbReference type="EMBL" id="KGO50130.1"/>
    </source>
</evidence>
<dbReference type="GO" id="GO:0031417">
    <property type="term" value="C:NatC complex"/>
    <property type="evidence" value="ECO:0007669"/>
    <property type="project" value="InterPro"/>
</dbReference>
<keyword evidence="4" id="KW-0687">Ribonucleoprotein</keyword>
<organism evidence="4 5">
    <name type="scientific">Penicillium expansum</name>
    <name type="common">Blue mold rot fungus</name>
    <dbReference type="NCBI Taxonomy" id="27334"/>
    <lineage>
        <taxon>Eukaryota</taxon>
        <taxon>Fungi</taxon>
        <taxon>Dikarya</taxon>
        <taxon>Ascomycota</taxon>
        <taxon>Pezizomycotina</taxon>
        <taxon>Eurotiomycetes</taxon>
        <taxon>Eurotiomycetidae</taxon>
        <taxon>Eurotiales</taxon>
        <taxon>Aspergillaceae</taxon>
        <taxon>Penicillium</taxon>
    </lineage>
</organism>
<dbReference type="InterPro" id="IPR001163">
    <property type="entry name" value="Sm_dom_euk/arc"/>
</dbReference>
<feature type="region of interest" description="Disordered" evidence="2">
    <location>
        <begin position="140"/>
        <end position="166"/>
    </location>
</feature>
<dbReference type="AlphaFoldDB" id="A0A0A2JCT0"/>
<dbReference type="HOGENOM" id="CLU_752475_0_0_1"/>
<sequence>MSLKRKASFTALPTSPSVPAPSEWGMVIDGNTHLHSRTRKRFRDDRPSDQVIYQNTLRWIFSAQKQQESTQAIDMDTMDSEPTLETTETVDPRQQTLHRFFQQKPQQSSSFRPSRQALAPRANETALAQEDLLRRQAFNQMSSGDSSSESNSPGSNQMGADVDMDMDMNCRGGNDVLDQAPKAWPIWPQAPRKLFVHPTFIPPSIEPQAQGNPKPQDKLLNFANPPNNPTLSFLRQNPFQLGYPQTSTPPHIGGLSTADTNNAPTTMDHDQSVQYLEGLLGRTLRIHTTDTRMFVGLFKCTDADRNVILANSFEYRMPTTSAVQAAAEEKQWGEGSEAKSTTVKVNMTHRLIGLIVIPGRHITKIELE</sequence>
<dbReference type="PANTHER" id="PTHR10701:SF5">
    <property type="entry name" value="N-ALPHA-ACETYLTRANSFERASE 38, NATC AUXILIARY SUBUNIT"/>
    <property type="match status" value="1"/>
</dbReference>
<proteinExistence type="predicted"/>
<dbReference type="EMBL" id="JQFZ01000355">
    <property type="protein sequence ID" value="KGO50130.1"/>
    <property type="molecule type" value="Genomic_DNA"/>
</dbReference>
<evidence type="ECO:0000256" key="2">
    <source>
        <dbReference type="SAM" id="MobiDB-lite"/>
    </source>
</evidence>
<gene>
    <name evidence="4" type="ORF">PEX2_056080</name>
</gene>
<dbReference type="VEuPathDB" id="FungiDB:PEXP_107110"/>
<dbReference type="InterPro" id="IPR010920">
    <property type="entry name" value="LSM_dom_sf"/>
</dbReference>
<feature type="compositionally biased region" description="Low complexity" evidence="2">
    <location>
        <begin position="142"/>
        <end position="156"/>
    </location>
</feature>
<dbReference type="RefSeq" id="XP_016593411.1">
    <property type="nucleotide sequence ID" value="XM_016742882.1"/>
</dbReference>
<dbReference type="CDD" id="cd06168">
    <property type="entry name" value="LSMD1"/>
    <property type="match status" value="1"/>
</dbReference>
<accession>A0A0A2JCT0</accession>
<keyword evidence="5" id="KW-1185">Reference proteome</keyword>
<feature type="region of interest" description="Disordered" evidence="2">
    <location>
        <begin position="100"/>
        <end position="123"/>
    </location>
</feature>
<dbReference type="Proteomes" id="UP000030143">
    <property type="component" value="Unassembled WGS sequence"/>
</dbReference>
<evidence type="ECO:0000313" key="5">
    <source>
        <dbReference type="Proteomes" id="UP000030143"/>
    </source>
</evidence>
<dbReference type="OrthoDB" id="5336357at2759"/>
<feature type="domain" description="Sm" evidence="3">
    <location>
        <begin position="274"/>
        <end position="367"/>
    </location>
</feature>
<dbReference type="GO" id="GO:1990904">
    <property type="term" value="C:ribonucleoprotein complex"/>
    <property type="evidence" value="ECO:0007669"/>
    <property type="project" value="UniProtKB-KW"/>
</dbReference>
<dbReference type="PANTHER" id="PTHR10701">
    <property type="entry name" value="SMALL NUCLEAR RIBONUCLEOPROTEIN-ASSOCIATED PROTEIN B AND N"/>
    <property type="match status" value="1"/>
</dbReference>
<reference evidence="4 5" key="1">
    <citation type="journal article" date="2015" name="Mol. Plant Microbe Interact.">
        <title>Genome, transcriptome, and functional analyses of Penicillium expansum provide new insights into secondary metabolism and pathogenicity.</title>
        <authorList>
            <person name="Ballester A.R."/>
            <person name="Marcet-Houben M."/>
            <person name="Levin E."/>
            <person name="Sela N."/>
            <person name="Selma-Lazaro C."/>
            <person name="Carmona L."/>
            <person name="Wisniewski M."/>
            <person name="Droby S."/>
            <person name="Gonzalez-Candelas L."/>
            <person name="Gabaldon T."/>
        </authorList>
    </citation>
    <scope>NUCLEOTIDE SEQUENCE [LARGE SCALE GENOMIC DNA]</scope>
    <source>
        <strain evidence="4 5">MD-8</strain>
    </source>
</reference>
<feature type="compositionally biased region" description="Low complexity" evidence="2">
    <location>
        <begin position="100"/>
        <end position="116"/>
    </location>
</feature>
<comment type="subunit">
    <text evidence="1">Component of the heptameric LSM1-LSM7 complex, which consists of LSM1, LSM2, LSM3, LSM4, LSM5, LSM6 and LSM7. Component of the heptameric LSM2-LSM8 complex, which consists of LSM2, LSM3, LSM4, LSM5, LSM6, LSM7 and LSM8. The LSm subunits form a seven-membered ring structure with a doughnut shape.</text>
</comment>
<evidence type="ECO:0000259" key="3">
    <source>
        <dbReference type="SMART" id="SM00651"/>
    </source>
</evidence>
<protein>
    <submittedName>
        <fullName evidence="4">Ribonucleoprotein LSM domain, eukaryotic/archaea-type</fullName>
    </submittedName>
</protein>
<comment type="caution">
    <text evidence="4">The sequence shown here is derived from an EMBL/GenBank/DDBJ whole genome shotgun (WGS) entry which is preliminary data.</text>
</comment>
<dbReference type="STRING" id="27334.A0A0A2JCT0"/>
<dbReference type="InterPro" id="IPR050914">
    <property type="entry name" value="snRNP_SmB/NAA38-like"/>
</dbReference>
<dbReference type="Pfam" id="PF01423">
    <property type="entry name" value="LSM"/>
    <property type="match status" value="1"/>
</dbReference>
<dbReference type="GeneID" id="27678301"/>
<dbReference type="SMART" id="SM00651">
    <property type="entry name" value="Sm"/>
    <property type="match status" value="1"/>
</dbReference>
<dbReference type="InterPro" id="IPR034110">
    <property type="entry name" value="LSMD1_Sm"/>
</dbReference>
<evidence type="ECO:0000256" key="1">
    <source>
        <dbReference type="ARBA" id="ARBA00025892"/>
    </source>
</evidence>